<gene>
    <name evidence="1" type="ORF">MML48_1g02415</name>
</gene>
<proteinExistence type="predicted"/>
<accession>A0ACB9TSL6</accession>
<name>A0ACB9TSL6_HOLOL</name>
<keyword evidence="2" id="KW-1185">Reference proteome</keyword>
<protein>
    <submittedName>
        <fullName evidence="1">Uncharacterized protein</fullName>
    </submittedName>
</protein>
<reference evidence="1" key="1">
    <citation type="submission" date="2022-04" db="EMBL/GenBank/DDBJ databases">
        <title>Chromosome-scale genome assembly of Holotrichia oblita Faldermann.</title>
        <authorList>
            <person name="Rongchong L."/>
        </authorList>
    </citation>
    <scope>NUCLEOTIDE SEQUENCE</scope>
    <source>
        <strain evidence="1">81SQS9</strain>
    </source>
</reference>
<evidence type="ECO:0000313" key="2">
    <source>
        <dbReference type="Proteomes" id="UP001056778"/>
    </source>
</evidence>
<organism evidence="1 2">
    <name type="scientific">Holotrichia oblita</name>
    <name type="common">Chafer beetle</name>
    <dbReference type="NCBI Taxonomy" id="644536"/>
    <lineage>
        <taxon>Eukaryota</taxon>
        <taxon>Metazoa</taxon>
        <taxon>Ecdysozoa</taxon>
        <taxon>Arthropoda</taxon>
        <taxon>Hexapoda</taxon>
        <taxon>Insecta</taxon>
        <taxon>Pterygota</taxon>
        <taxon>Neoptera</taxon>
        <taxon>Endopterygota</taxon>
        <taxon>Coleoptera</taxon>
        <taxon>Polyphaga</taxon>
        <taxon>Scarabaeiformia</taxon>
        <taxon>Scarabaeidae</taxon>
        <taxon>Melolonthinae</taxon>
        <taxon>Holotrichia</taxon>
    </lineage>
</organism>
<dbReference type="Proteomes" id="UP001056778">
    <property type="component" value="Chromosome 1"/>
</dbReference>
<dbReference type="EMBL" id="CM043015">
    <property type="protein sequence ID" value="KAI4469768.1"/>
    <property type="molecule type" value="Genomic_DNA"/>
</dbReference>
<sequence>MEDAALFGTCAVIVSILDSNSSSSDDEDEYRHAILRNKLKKRLREDNCSSDRILNFLELTVPDFTTKQFQSHFQISRAMFERLAEVVGPKLNSTAIRGRKTIHPEKQLLAVIWLLATSESYRSVGNRFNMGKASLFWCFLRVIDALSDISSSIIKWPDIVERNTIIEKFKSLVGMVGVVGAINGTYVPIKAPKQNAQQYVNRKHLPAITLQVIAAPTLKFLDCFAGYPSSVSDIRVFRNSPTIVSGIC</sequence>
<comment type="caution">
    <text evidence="1">The sequence shown here is derived from an EMBL/GenBank/DDBJ whole genome shotgun (WGS) entry which is preliminary data.</text>
</comment>
<evidence type="ECO:0000313" key="1">
    <source>
        <dbReference type="EMBL" id="KAI4469768.1"/>
    </source>
</evidence>